<evidence type="ECO:0000256" key="1">
    <source>
        <dbReference type="SAM" id="MobiDB-lite"/>
    </source>
</evidence>
<proteinExistence type="predicted"/>
<dbReference type="AlphaFoldDB" id="A0A3E0GY24"/>
<feature type="compositionally biased region" description="Polar residues" evidence="1">
    <location>
        <begin position="25"/>
        <end position="34"/>
    </location>
</feature>
<evidence type="ECO:0000313" key="3">
    <source>
        <dbReference type="Proteomes" id="UP000256269"/>
    </source>
</evidence>
<dbReference type="OrthoDB" id="3630599at2"/>
<feature type="compositionally biased region" description="Basic and acidic residues" evidence="1">
    <location>
        <begin position="295"/>
        <end position="308"/>
    </location>
</feature>
<feature type="compositionally biased region" description="Basic residues" evidence="1">
    <location>
        <begin position="1"/>
        <end position="12"/>
    </location>
</feature>
<reference evidence="2 3" key="1">
    <citation type="submission" date="2018-08" db="EMBL/GenBank/DDBJ databases">
        <title>Genomic Encyclopedia of Archaeal and Bacterial Type Strains, Phase II (KMG-II): from individual species to whole genera.</title>
        <authorList>
            <person name="Goeker M."/>
        </authorList>
    </citation>
    <scope>NUCLEOTIDE SEQUENCE [LARGE SCALE GENOMIC DNA]</scope>
    <source>
        <strain evidence="2 3">DSM 45791</strain>
    </source>
</reference>
<dbReference type="Proteomes" id="UP000256269">
    <property type="component" value="Unassembled WGS sequence"/>
</dbReference>
<comment type="caution">
    <text evidence="2">The sequence shown here is derived from an EMBL/GenBank/DDBJ whole genome shotgun (WGS) entry which is preliminary data.</text>
</comment>
<feature type="compositionally biased region" description="Low complexity" evidence="1">
    <location>
        <begin position="129"/>
        <end position="149"/>
    </location>
</feature>
<evidence type="ECO:0000313" key="2">
    <source>
        <dbReference type="EMBL" id="REH31010.1"/>
    </source>
</evidence>
<keyword evidence="2" id="KW-0436">Ligase</keyword>
<feature type="region of interest" description="Disordered" evidence="1">
    <location>
        <begin position="295"/>
        <end position="315"/>
    </location>
</feature>
<feature type="region of interest" description="Disordered" evidence="1">
    <location>
        <begin position="1"/>
        <end position="42"/>
    </location>
</feature>
<dbReference type="Pfam" id="PF12224">
    <property type="entry name" value="Amidoligase_2"/>
    <property type="match status" value="1"/>
</dbReference>
<keyword evidence="3" id="KW-1185">Reference proteome</keyword>
<dbReference type="GO" id="GO:0016874">
    <property type="term" value="F:ligase activity"/>
    <property type="evidence" value="ECO:0007669"/>
    <property type="project" value="UniProtKB-KW"/>
</dbReference>
<dbReference type="InterPro" id="IPR022025">
    <property type="entry name" value="Amidoligase_2"/>
</dbReference>
<dbReference type="EMBL" id="QUNO01000022">
    <property type="protein sequence ID" value="REH31010.1"/>
    <property type="molecule type" value="Genomic_DNA"/>
</dbReference>
<organism evidence="2 3">
    <name type="scientific">Kutzneria buriramensis</name>
    <dbReference type="NCBI Taxonomy" id="1045776"/>
    <lineage>
        <taxon>Bacteria</taxon>
        <taxon>Bacillati</taxon>
        <taxon>Actinomycetota</taxon>
        <taxon>Actinomycetes</taxon>
        <taxon>Pseudonocardiales</taxon>
        <taxon>Pseudonocardiaceae</taxon>
        <taxon>Kutzneria</taxon>
    </lineage>
</organism>
<name>A0A3E0GY24_9PSEU</name>
<protein>
    <submittedName>
        <fullName evidence="2">Putative amidoligase enzyme</fullName>
    </submittedName>
</protein>
<gene>
    <name evidence="2" type="ORF">BCF44_12233</name>
</gene>
<sequence length="654" mass="71548">MGGGRRSHHQHHHVDPGLGAGVATLQDTAPSEQPQPVRVEHLSTPSSRLIDGVRFSYADNDADHGLLDVTFRNVTNGDLQTMRYADVPVELWRRIQQAGDDASVSRAVNNDVFGAFPSHPLDEDDLRPQPDTAEPAAAQEEPTTNAAATSRGAQAHCPHCGQFVGETEHHCPVTTAARRVYVSDHGQLAIPNATALREHCDFGDDAQLRIPLEGYYRLPDDPHGYAVFGDATIPGPRAEFDPAAAAADLACGCGRAGCQHAQLAAAELVDLMRSPRVRTPDRRASTAVLGELAAEHDESVRAQERSRSEPGTAAMSYMDNPSAFETAYRQAQQRVAAGEPPIPYLIENATGGLGSRDGGRPFGVELEFDLPHDVNRAAALRSIAEDLYQAGLSQSRTMDRWHASARDGYTEAANAWRLEHDATVAGEIVSPILWDTPETWRNLATVCDIVRRHGGQASVRAGGHVHVGAGNFDHTVENHNRLMELVDAHSDTLFRLASNPERGTHRGVRWCSPNRIPAQGYRDIGHARDANNGHNLAVNMQSVFGGHSDHVEYRMWDATLDPAVIQSQVKLSLGLTEAAFRDAGSPSRPNGGRVDRLGDHHAQFGRRRLVGEQWRQATRGFRSLMDTVFHRDEDRAQLTGLFAVTRWQRARATR</sequence>
<dbReference type="RefSeq" id="WP_116180833.1">
    <property type="nucleotide sequence ID" value="NZ_CP144376.1"/>
</dbReference>
<feature type="region of interest" description="Disordered" evidence="1">
    <location>
        <begin position="114"/>
        <end position="151"/>
    </location>
</feature>
<accession>A0A3E0GY24</accession>